<evidence type="ECO:0000256" key="4">
    <source>
        <dbReference type="ARBA" id="ARBA00022692"/>
    </source>
</evidence>
<feature type="domain" description="ABC transmembrane type-1" evidence="8">
    <location>
        <begin position="84"/>
        <end position="296"/>
    </location>
</feature>
<dbReference type="PANTHER" id="PTHR30193:SF37">
    <property type="entry name" value="INNER MEMBRANE ABC TRANSPORTER PERMEASE PROTEIN YCJO"/>
    <property type="match status" value="1"/>
</dbReference>
<dbReference type="EMBL" id="VBAP01000031">
    <property type="protein sequence ID" value="TMI76070.1"/>
    <property type="molecule type" value="Genomic_DNA"/>
</dbReference>
<protein>
    <submittedName>
        <fullName evidence="9">Sugar ABC transporter permease</fullName>
    </submittedName>
</protein>
<keyword evidence="2 7" id="KW-0813">Transport</keyword>
<dbReference type="SUPFAM" id="SSF161098">
    <property type="entry name" value="MetI-like"/>
    <property type="match status" value="1"/>
</dbReference>
<evidence type="ECO:0000313" key="9">
    <source>
        <dbReference type="EMBL" id="TMI76070.1"/>
    </source>
</evidence>
<dbReference type="InterPro" id="IPR051393">
    <property type="entry name" value="ABC_transporter_permease"/>
</dbReference>
<dbReference type="PANTHER" id="PTHR30193">
    <property type="entry name" value="ABC TRANSPORTER PERMEASE PROTEIN"/>
    <property type="match status" value="1"/>
</dbReference>
<comment type="caution">
    <text evidence="9">The sequence shown here is derived from an EMBL/GenBank/DDBJ whole genome shotgun (WGS) entry which is preliminary data.</text>
</comment>
<dbReference type="PROSITE" id="PS50928">
    <property type="entry name" value="ABC_TM1"/>
    <property type="match status" value="1"/>
</dbReference>
<feature type="transmembrane region" description="Helical" evidence="7">
    <location>
        <begin position="56"/>
        <end position="75"/>
    </location>
</feature>
<proteinExistence type="inferred from homology"/>
<keyword evidence="4 7" id="KW-0812">Transmembrane</keyword>
<evidence type="ECO:0000259" key="8">
    <source>
        <dbReference type="PROSITE" id="PS50928"/>
    </source>
</evidence>
<feature type="transmembrane region" description="Helical" evidence="7">
    <location>
        <begin position="87"/>
        <end position="110"/>
    </location>
</feature>
<keyword evidence="6 7" id="KW-0472">Membrane</keyword>
<evidence type="ECO:0000256" key="2">
    <source>
        <dbReference type="ARBA" id="ARBA00022448"/>
    </source>
</evidence>
<reference evidence="9 10" key="1">
    <citation type="journal article" date="2019" name="Nat. Microbiol.">
        <title>Mediterranean grassland soil C-N compound turnover is dependent on rainfall and depth, and is mediated by genomically divergent microorganisms.</title>
        <authorList>
            <person name="Diamond S."/>
            <person name="Andeer P.F."/>
            <person name="Li Z."/>
            <person name="Crits-Christoph A."/>
            <person name="Burstein D."/>
            <person name="Anantharaman K."/>
            <person name="Lane K.R."/>
            <person name="Thomas B.C."/>
            <person name="Pan C."/>
            <person name="Northen T.R."/>
            <person name="Banfield J.F."/>
        </authorList>
    </citation>
    <scope>NUCLEOTIDE SEQUENCE [LARGE SCALE GENOMIC DNA]</scope>
    <source>
        <strain evidence="9">NP_8</strain>
    </source>
</reference>
<keyword evidence="3" id="KW-1003">Cell membrane</keyword>
<feature type="transmembrane region" description="Helical" evidence="7">
    <location>
        <begin position="275"/>
        <end position="295"/>
    </location>
</feature>
<dbReference type="InterPro" id="IPR035906">
    <property type="entry name" value="MetI-like_sf"/>
</dbReference>
<gene>
    <name evidence="9" type="ORF">E6H05_04940</name>
</gene>
<evidence type="ECO:0000256" key="1">
    <source>
        <dbReference type="ARBA" id="ARBA00004651"/>
    </source>
</evidence>
<accession>A0A537IXP6</accession>
<dbReference type="Gene3D" id="1.10.3720.10">
    <property type="entry name" value="MetI-like"/>
    <property type="match status" value="1"/>
</dbReference>
<dbReference type="GO" id="GO:0005886">
    <property type="term" value="C:plasma membrane"/>
    <property type="evidence" value="ECO:0007669"/>
    <property type="project" value="UniProtKB-SubCell"/>
</dbReference>
<organism evidence="9 10">
    <name type="scientific">Candidatus Segetimicrobium genomatis</name>
    <dbReference type="NCBI Taxonomy" id="2569760"/>
    <lineage>
        <taxon>Bacteria</taxon>
        <taxon>Bacillati</taxon>
        <taxon>Candidatus Sysuimicrobiota</taxon>
        <taxon>Candidatus Sysuimicrobiia</taxon>
        <taxon>Candidatus Sysuimicrobiales</taxon>
        <taxon>Candidatus Segetimicrobiaceae</taxon>
        <taxon>Candidatus Segetimicrobium</taxon>
    </lineage>
</organism>
<feature type="transmembrane region" description="Helical" evidence="7">
    <location>
        <begin position="122"/>
        <end position="141"/>
    </location>
</feature>
<evidence type="ECO:0000256" key="7">
    <source>
        <dbReference type="RuleBase" id="RU363032"/>
    </source>
</evidence>
<sequence>MSAVAAQAIPQTRRWWTTRRRGHAIALLFVIPALVNFAVFRYLPILAAIRSSLWQYSLLGGYGQFIGLQAYIRMLQDPIFWKSLQVTVAYVVTKVPAQIALSMGLALFLARENRFAAVVRSAIFAPVVSSIVVVSVIWGLMYHVQLGLINSIITSVGLPRIAFISNPDLALAAIVIMMVWKEIGFSMIILMAGLKGIPDMFYEAARIDGASGWQQFLGITLPLLRRVLMFVVVTQTIFSFQVFVPVYTMTHGGPLDATKVIVYYIYQNGFLFQDMGYAAAMSTLTLAILLVVSAVQMRLLRSEVEY</sequence>
<keyword evidence="5 7" id="KW-1133">Transmembrane helix</keyword>
<feature type="transmembrane region" description="Helical" evidence="7">
    <location>
        <begin position="161"/>
        <end position="180"/>
    </location>
</feature>
<evidence type="ECO:0000256" key="6">
    <source>
        <dbReference type="ARBA" id="ARBA00023136"/>
    </source>
</evidence>
<feature type="transmembrane region" description="Helical" evidence="7">
    <location>
        <begin position="227"/>
        <end position="247"/>
    </location>
</feature>
<dbReference type="Pfam" id="PF00528">
    <property type="entry name" value="BPD_transp_1"/>
    <property type="match status" value="1"/>
</dbReference>
<name>A0A537IXP6_9BACT</name>
<dbReference type="AlphaFoldDB" id="A0A537IXP6"/>
<dbReference type="Proteomes" id="UP000318834">
    <property type="component" value="Unassembled WGS sequence"/>
</dbReference>
<evidence type="ECO:0000256" key="5">
    <source>
        <dbReference type="ARBA" id="ARBA00022989"/>
    </source>
</evidence>
<evidence type="ECO:0000256" key="3">
    <source>
        <dbReference type="ARBA" id="ARBA00022475"/>
    </source>
</evidence>
<dbReference type="CDD" id="cd06261">
    <property type="entry name" value="TM_PBP2"/>
    <property type="match status" value="1"/>
</dbReference>
<feature type="transmembrane region" description="Helical" evidence="7">
    <location>
        <begin position="24"/>
        <end position="44"/>
    </location>
</feature>
<comment type="subcellular location">
    <subcellularLocation>
        <location evidence="1 7">Cell membrane</location>
        <topology evidence="1 7">Multi-pass membrane protein</topology>
    </subcellularLocation>
</comment>
<evidence type="ECO:0000313" key="10">
    <source>
        <dbReference type="Proteomes" id="UP000318834"/>
    </source>
</evidence>
<comment type="similarity">
    <text evidence="7">Belongs to the binding-protein-dependent transport system permease family.</text>
</comment>
<dbReference type="InterPro" id="IPR000515">
    <property type="entry name" value="MetI-like"/>
</dbReference>
<dbReference type="GO" id="GO:0055085">
    <property type="term" value="P:transmembrane transport"/>
    <property type="evidence" value="ECO:0007669"/>
    <property type="project" value="InterPro"/>
</dbReference>